<organism evidence="3 4">
    <name type="scientific">Sphingobium yanoikuyae</name>
    <name type="common">Sphingomonas yanoikuyae</name>
    <dbReference type="NCBI Taxonomy" id="13690"/>
    <lineage>
        <taxon>Bacteria</taxon>
        <taxon>Pseudomonadati</taxon>
        <taxon>Pseudomonadota</taxon>
        <taxon>Alphaproteobacteria</taxon>
        <taxon>Sphingomonadales</taxon>
        <taxon>Sphingomonadaceae</taxon>
        <taxon>Sphingobium</taxon>
    </lineage>
</organism>
<dbReference type="AlphaFoldDB" id="A0A084E1W0"/>
<evidence type="ECO:0000256" key="1">
    <source>
        <dbReference type="ARBA" id="ARBA00008645"/>
    </source>
</evidence>
<dbReference type="eggNOG" id="COG2267">
    <property type="taxonomic scope" value="Bacteria"/>
</dbReference>
<dbReference type="InterPro" id="IPR029058">
    <property type="entry name" value="AB_hydrolase_fold"/>
</dbReference>
<keyword evidence="3" id="KW-0378">Hydrolase</keyword>
<dbReference type="Proteomes" id="UP000028534">
    <property type="component" value="Unassembled WGS sequence"/>
</dbReference>
<name>A0A084E1W0_SPHYA</name>
<dbReference type="SUPFAM" id="SSF53474">
    <property type="entry name" value="alpha/beta-Hydrolases"/>
    <property type="match status" value="1"/>
</dbReference>
<dbReference type="EMBL" id="JGVR01000091">
    <property type="protein sequence ID" value="KEZ11952.1"/>
    <property type="molecule type" value="Genomic_DNA"/>
</dbReference>
<reference evidence="3 4" key="1">
    <citation type="submission" date="2014-03" db="EMBL/GenBank/DDBJ databases">
        <title>Genome sequence of Sphingobium yanoikuyae B1.</title>
        <authorList>
            <person name="Gan H.M."/>
            <person name="Gan H.Y."/>
            <person name="Savka M.A."/>
        </authorList>
    </citation>
    <scope>NUCLEOTIDE SEQUENCE [LARGE SCALE GENOMIC DNA]</scope>
    <source>
        <strain evidence="3 4">B1</strain>
    </source>
</reference>
<protein>
    <submittedName>
        <fullName evidence="3">3-oxoadipate enol-lactone hydrolase</fullName>
    </submittedName>
</protein>
<dbReference type="InterPro" id="IPR026968">
    <property type="entry name" value="PcaD/CatD"/>
</dbReference>
<dbReference type="PATRIC" id="fig|13690.10.peg.5548"/>
<gene>
    <name evidence="3" type="primary">catD</name>
    <name evidence="3" type="ORF">CP98_05337</name>
</gene>
<dbReference type="GO" id="GO:0042952">
    <property type="term" value="P:beta-ketoadipate pathway"/>
    <property type="evidence" value="ECO:0007669"/>
    <property type="project" value="InterPro"/>
</dbReference>
<dbReference type="InterPro" id="IPR000073">
    <property type="entry name" value="AB_hydrolase_1"/>
</dbReference>
<evidence type="ECO:0000259" key="2">
    <source>
        <dbReference type="Pfam" id="PF00561"/>
    </source>
</evidence>
<sequence length="267" mass="28974">MKVDRFVTGDGCGIAYRFDGAQTAPLLLLSNSLGTNMAMWEPQMAAFTRHFRVLRYDTRGHGQSDAPTGGYSLDRLGRDIVELLDALAISPVAFCGLSLGGMMGQWLGIREPGRIGKLILANTSSFMGPPSGWDQRIALVQQSGMRALVDATVSRWFTPDFIEKDSAAITDVVAMLLATDPQGYGGCCSAIRDMDMRRTARLIEGDVLVIGGNEDGATPPDHSRALTDAIGKNATLEMLDAAHLSNVEQPEQFAELCLRFLLDHPER</sequence>
<dbReference type="GO" id="GO:0047570">
    <property type="term" value="F:3-oxoadipate enol-lactonase activity"/>
    <property type="evidence" value="ECO:0007669"/>
    <property type="project" value="InterPro"/>
</dbReference>
<dbReference type="Gene3D" id="3.40.50.1820">
    <property type="entry name" value="alpha/beta hydrolase"/>
    <property type="match status" value="1"/>
</dbReference>
<accession>A0A084E1W0</accession>
<dbReference type="PRINTS" id="PR00111">
    <property type="entry name" value="ABHYDROLASE"/>
</dbReference>
<evidence type="ECO:0000313" key="4">
    <source>
        <dbReference type="Proteomes" id="UP000028534"/>
    </source>
</evidence>
<comment type="similarity">
    <text evidence="1">Belongs to the AB hydrolase superfamily.</text>
</comment>
<proteinExistence type="inferred from homology"/>
<evidence type="ECO:0000313" key="3">
    <source>
        <dbReference type="EMBL" id="KEZ11952.1"/>
    </source>
</evidence>
<dbReference type="ESTHER" id="sphya-a0a084e1w0">
    <property type="family name" value="Carboxymethylbutenolide_lactonase"/>
</dbReference>
<comment type="caution">
    <text evidence="3">The sequence shown here is derived from an EMBL/GenBank/DDBJ whole genome shotgun (WGS) entry which is preliminary data.</text>
</comment>
<dbReference type="NCBIfam" id="TIGR02427">
    <property type="entry name" value="protocat_pcaD"/>
    <property type="match status" value="1"/>
</dbReference>
<dbReference type="PANTHER" id="PTHR43039">
    <property type="entry name" value="ESTERASE-RELATED"/>
    <property type="match status" value="1"/>
</dbReference>
<dbReference type="Pfam" id="PF00561">
    <property type="entry name" value="Abhydrolase_1"/>
    <property type="match status" value="1"/>
</dbReference>
<feature type="domain" description="AB hydrolase-1" evidence="2">
    <location>
        <begin position="25"/>
        <end position="249"/>
    </location>
</feature>